<dbReference type="Proteomes" id="UP000054538">
    <property type="component" value="Unassembled WGS sequence"/>
</dbReference>
<name>A0A0D0DM47_9AGAM</name>
<gene>
    <name evidence="1" type="ORF">PAXRUDRAFT_563222</name>
</gene>
<evidence type="ECO:0000313" key="2">
    <source>
        <dbReference type="Proteomes" id="UP000054538"/>
    </source>
</evidence>
<dbReference type="AlphaFoldDB" id="A0A0D0DM47"/>
<reference evidence="2" key="2">
    <citation type="submission" date="2015-01" db="EMBL/GenBank/DDBJ databases">
        <title>Evolutionary Origins and Diversification of the Mycorrhizal Mutualists.</title>
        <authorList>
            <consortium name="DOE Joint Genome Institute"/>
            <consortium name="Mycorrhizal Genomics Consortium"/>
            <person name="Kohler A."/>
            <person name="Kuo A."/>
            <person name="Nagy L.G."/>
            <person name="Floudas D."/>
            <person name="Copeland A."/>
            <person name="Barry K.W."/>
            <person name="Cichocki N."/>
            <person name="Veneault-Fourrey C."/>
            <person name="LaButti K."/>
            <person name="Lindquist E.A."/>
            <person name="Lipzen A."/>
            <person name="Lundell T."/>
            <person name="Morin E."/>
            <person name="Murat C."/>
            <person name="Riley R."/>
            <person name="Ohm R."/>
            <person name="Sun H."/>
            <person name="Tunlid A."/>
            <person name="Henrissat B."/>
            <person name="Grigoriev I.V."/>
            <person name="Hibbett D.S."/>
            <person name="Martin F."/>
        </authorList>
    </citation>
    <scope>NUCLEOTIDE SEQUENCE [LARGE SCALE GENOMIC DNA]</scope>
    <source>
        <strain evidence="2">Ve08.2h10</strain>
    </source>
</reference>
<dbReference type="InParanoid" id="A0A0D0DM47"/>
<dbReference type="EMBL" id="KN825261">
    <property type="protein sequence ID" value="KIK92613.1"/>
    <property type="molecule type" value="Genomic_DNA"/>
</dbReference>
<dbReference type="HOGENOM" id="CLU_2590468_0_0_1"/>
<keyword evidence="2" id="KW-1185">Reference proteome</keyword>
<protein>
    <submittedName>
        <fullName evidence="1">Uncharacterized protein</fullName>
    </submittedName>
</protein>
<evidence type="ECO:0000313" key="1">
    <source>
        <dbReference type="EMBL" id="KIK92613.1"/>
    </source>
</evidence>
<organism evidence="1 2">
    <name type="scientific">Paxillus rubicundulus Ve08.2h10</name>
    <dbReference type="NCBI Taxonomy" id="930991"/>
    <lineage>
        <taxon>Eukaryota</taxon>
        <taxon>Fungi</taxon>
        <taxon>Dikarya</taxon>
        <taxon>Basidiomycota</taxon>
        <taxon>Agaricomycotina</taxon>
        <taxon>Agaricomycetes</taxon>
        <taxon>Agaricomycetidae</taxon>
        <taxon>Boletales</taxon>
        <taxon>Paxilineae</taxon>
        <taxon>Paxillaceae</taxon>
        <taxon>Paxillus</taxon>
    </lineage>
</organism>
<accession>A0A0D0DM47</accession>
<proteinExistence type="predicted"/>
<sequence>MTIMDSLQQLEEAGRQVGTESPFRYGIASPFGTKQEHSMTAVQGSVKRVYKLKRRTMDCDESGQHLRRTQSVFARTYPWQ</sequence>
<reference evidence="1 2" key="1">
    <citation type="submission" date="2014-04" db="EMBL/GenBank/DDBJ databases">
        <authorList>
            <consortium name="DOE Joint Genome Institute"/>
            <person name="Kuo A."/>
            <person name="Kohler A."/>
            <person name="Jargeat P."/>
            <person name="Nagy L.G."/>
            <person name="Floudas D."/>
            <person name="Copeland A."/>
            <person name="Barry K.W."/>
            <person name="Cichocki N."/>
            <person name="Veneault-Fourrey C."/>
            <person name="LaButti K."/>
            <person name="Lindquist E.A."/>
            <person name="Lipzen A."/>
            <person name="Lundell T."/>
            <person name="Morin E."/>
            <person name="Murat C."/>
            <person name="Sun H."/>
            <person name="Tunlid A."/>
            <person name="Henrissat B."/>
            <person name="Grigoriev I.V."/>
            <person name="Hibbett D.S."/>
            <person name="Martin F."/>
            <person name="Nordberg H.P."/>
            <person name="Cantor M.N."/>
            <person name="Hua S.X."/>
        </authorList>
    </citation>
    <scope>NUCLEOTIDE SEQUENCE [LARGE SCALE GENOMIC DNA]</scope>
    <source>
        <strain evidence="1 2">Ve08.2h10</strain>
    </source>
</reference>